<dbReference type="InterPro" id="IPR039430">
    <property type="entry name" value="Thymidylate_kin-like_dom"/>
</dbReference>
<reference evidence="10 11" key="1">
    <citation type="submission" date="2017-08" db="EMBL/GenBank/DDBJ databases">
        <title>Infants hospitalized years apart are colonized by the same room-sourced microbial strains.</title>
        <authorList>
            <person name="Brooks B."/>
            <person name="Olm M.R."/>
            <person name="Firek B.A."/>
            <person name="Baker R."/>
            <person name="Thomas B.C."/>
            <person name="Morowitz M.J."/>
            <person name="Banfield J.F."/>
        </authorList>
    </citation>
    <scope>NUCLEOTIDE SEQUENCE [LARGE SCALE GENOMIC DNA]</scope>
    <source>
        <strain evidence="10">S2_003_000_R2_14</strain>
    </source>
</reference>
<dbReference type="Proteomes" id="UP000249061">
    <property type="component" value="Unassembled WGS sequence"/>
</dbReference>
<evidence type="ECO:0000256" key="2">
    <source>
        <dbReference type="ARBA" id="ARBA00022679"/>
    </source>
</evidence>
<dbReference type="PANTHER" id="PTHR10344">
    <property type="entry name" value="THYMIDYLATE KINASE"/>
    <property type="match status" value="1"/>
</dbReference>
<evidence type="ECO:0000256" key="5">
    <source>
        <dbReference type="ARBA" id="ARBA00022777"/>
    </source>
</evidence>
<dbReference type="InterPro" id="IPR018095">
    <property type="entry name" value="Thymidylate_kin_CS"/>
</dbReference>
<comment type="catalytic activity">
    <reaction evidence="7 8">
        <text>dTMP + ATP = dTDP + ADP</text>
        <dbReference type="Rhea" id="RHEA:13517"/>
        <dbReference type="ChEBI" id="CHEBI:30616"/>
        <dbReference type="ChEBI" id="CHEBI:58369"/>
        <dbReference type="ChEBI" id="CHEBI:63528"/>
        <dbReference type="ChEBI" id="CHEBI:456216"/>
        <dbReference type="EC" id="2.7.4.9"/>
    </reaction>
</comment>
<dbReference type="GO" id="GO:0006235">
    <property type="term" value="P:dTTP biosynthetic process"/>
    <property type="evidence" value="ECO:0007669"/>
    <property type="project" value="UniProtKB-UniRule"/>
</dbReference>
<gene>
    <name evidence="8" type="primary">tmk</name>
    <name evidence="10" type="ORF">DI536_34655</name>
</gene>
<dbReference type="SUPFAM" id="SSF52540">
    <property type="entry name" value="P-loop containing nucleoside triphosphate hydrolases"/>
    <property type="match status" value="1"/>
</dbReference>
<feature type="domain" description="Thymidylate kinase-like" evidence="9">
    <location>
        <begin position="38"/>
        <end position="214"/>
    </location>
</feature>
<feature type="binding site" evidence="8">
    <location>
        <begin position="40"/>
        <end position="47"/>
    </location>
    <ligand>
        <name>ATP</name>
        <dbReference type="ChEBI" id="CHEBI:30616"/>
    </ligand>
</feature>
<evidence type="ECO:0000256" key="4">
    <source>
        <dbReference type="ARBA" id="ARBA00022741"/>
    </source>
</evidence>
<proteinExistence type="inferred from homology"/>
<keyword evidence="2 8" id="KW-0808">Transferase</keyword>
<evidence type="ECO:0000256" key="3">
    <source>
        <dbReference type="ARBA" id="ARBA00022727"/>
    </source>
</evidence>
<dbReference type="NCBIfam" id="TIGR00041">
    <property type="entry name" value="DTMP_kinase"/>
    <property type="match status" value="1"/>
</dbReference>
<dbReference type="AlphaFoldDB" id="A0A2W5SRG2"/>
<dbReference type="GO" id="GO:0004798">
    <property type="term" value="F:dTMP kinase activity"/>
    <property type="evidence" value="ECO:0007669"/>
    <property type="project" value="UniProtKB-UniRule"/>
</dbReference>
<evidence type="ECO:0000256" key="7">
    <source>
        <dbReference type="ARBA" id="ARBA00048743"/>
    </source>
</evidence>
<dbReference type="CDD" id="cd01672">
    <property type="entry name" value="TMPK"/>
    <property type="match status" value="1"/>
</dbReference>
<comment type="function">
    <text evidence="8">Phosphorylation of dTMP to form dTDP in both de novo and salvage pathways of dTTP synthesis.</text>
</comment>
<evidence type="ECO:0000259" key="9">
    <source>
        <dbReference type="Pfam" id="PF02223"/>
    </source>
</evidence>
<dbReference type="Pfam" id="PF02223">
    <property type="entry name" value="Thymidylate_kin"/>
    <property type="match status" value="1"/>
</dbReference>
<dbReference type="InterPro" id="IPR018094">
    <property type="entry name" value="Thymidylate_kinase"/>
</dbReference>
<dbReference type="GO" id="GO:0005524">
    <property type="term" value="F:ATP binding"/>
    <property type="evidence" value="ECO:0007669"/>
    <property type="project" value="UniProtKB-UniRule"/>
</dbReference>
<sequence length="262" mass="29201">MRVVHAGWFRDGHFVGTLRVGGETCYGSLVATGKLIAFEGIDGSGKSTQARMFADWLEARGREVVRTREPTNGPWGRKIREARFTARMSPEDELNAFLEDRRQHVSELIKPSIARGAVVIIDRYYYSTVAYQGSRGLDPVQLFARNREFAPRPDMVVLVDVEPKLSIERIQARGEGQDLFETLGALTDVRQRFLAMASEPHVMVVDGSGTAEVVFGRVLLRTLNGPLREWAAVAVPEVIAVLDAKLSNPEKAEKLREVLELP</sequence>
<dbReference type="PROSITE" id="PS01331">
    <property type="entry name" value="THYMIDYLATE_KINASE"/>
    <property type="match status" value="1"/>
</dbReference>
<keyword evidence="4 8" id="KW-0547">Nucleotide-binding</keyword>
<evidence type="ECO:0000256" key="8">
    <source>
        <dbReference type="HAMAP-Rule" id="MF_00165"/>
    </source>
</evidence>
<dbReference type="GO" id="GO:0005737">
    <property type="term" value="C:cytoplasm"/>
    <property type="evidence" value="ECO:0007669"/>
    <property type="project" value="TreeGrafter"/>
</dbReference>
<comment type="similarity">
    <text evidence="1 8">Belongs to the thymidylate kinase family.</text>
</comment>
<keyword evidence="5 8" id="KW-0418">Kinase</keyword>
<evidence type="ECO:0000256" key="1">
    <source>
        <dbReference type="ARBA" id="ARBA00009776"/>
    </source>
</evidence>
<accession>A0A2W5SRG2</accession>
<keyword evidence="3 8" id="KW-0545">Nucleotide biosynthesis</keyword>
<dbReference type="Gene3D" id="3.40.50.300">
    <property type="entry name" value="P-loop containing nucleotide triphosphate hydrolases"/>
    <property type="match status" value="1"/>
</dbReference>
<dbReference type="EC" id="2.7.4.9" evidence="8"/>
<evidence type="ECO:0000313" key="10">
    <source>
        <dbReference type="EMBL" id="PZR04227.1"/>
    </source>
</evidence>
<organism evidence="10 11">
    <name type="scientific">Archangium gephyra</name>
    <dbReference type="NCBI Taxonomy" id="48"/>
    <lineage>
        <taxon>Bacteria</taxon>
        <taxon>Pseudomonadati</taxon>
        <taxon>Myxococcota</taxon>
        <taxon>Myxococcia</taxon>
        <taxon>Myxococcales</taxon>
        <taxon>Cystobacterineae</taxon>
        <taxon>Archangiaceae</taxon>
        <taxon>Archangium</taxon>
    </lineage>
</organism>
<dbReference type="HAMAP" id="MF_00165">
    <property type="entry name" value="Thymidylate_kinase"/>
    <property type="match status" value="1"/>
</dbReference>
<name>A0A2W5SRG2_9BACT</name>
<evidence type="ECO:0000256" key="6">
    <source>
        <dbReference type="ARBA" id="ARBA00022840"/>
    </source>
</evidence>
<dbReference type="EMBL" id="QFQP01000062">
    <property type="protein sequence ID" value="PZR04227.1"/>
    <property type="molecule type" value="Genomic_DNA"/>
</dbReference>
<protein>
    <recommendedName>
        <fullName evidence="8">Thymidylate kinase</fullName>
        <ecNumber evidence="8">2.7.4.9</ecNumber>
    </recommendedName>
    <alternativeName>
        <fullName evidence="8">dTMP kinase</fullName>
    </alternativeName>
</protein>
<dbReference type="GO" id="GO:0006227">
    <property type="term" value="P:dUDP biosynthetic process"/>
    <property type="evidence" value="ECO:0007669"/>
    <property type="project" value="TreeGrafter"/>
</dbReference>
<keyword evidence="6 8" id="KW-0067">ATP-binding</keyword>
<dbReference type="GO" id="GO:0006233">
    <property type="term" value="P:dTDP biosynthetic process"/>
    <property type="evidence" value="ECO:0007669"/>
    <property type="project" value="InterPro"/>
</dbReference>
<dbReference type="PANTHER" id="PTHR10344:SF4">
    <property type="entry name" value="UMP-CMP KINASE 2, MITOCHONDRIAL"/>
    <property type="match status" value="1"/>
</dbReference>
<evidence type="ECO:0000313" key="11">
    <source>
        <dbReference type="Proteomes" id="UP000249061"/>
    </source>
</evidence>
<dbReference type="InterPro" id="IPR027417">
    <property type="entry name" value="P-loop_NTPase"/>
</dbReference>
<comment type="caution">
    <text evidence="10">The sequence shown here is derived from an EMBL/GenBank/DDBJ whole genome shotgun (WGS) entry which is preliminary data.</text>
</comment>